<proteinExistence type="predicted"/>
<name>A0A1Y2C5B2_9FUNG</name>
<feature type="domain" description="Ras-GEF" evidence="3">
    <location>
        <begin position="152"/>
        <end position="389"/>
    </location>
</feature>
<dbReference type="InterPro" id="IPR001895">
    <property type="entry name" value="RASGEF_cat_dom"/>
</dbReference>
<comment type="caution">
    <text evidence="4">The sequence shown here is derived from an EMBL/GenBank/DDBJ whole genome shotgun (WGS) entry which is preliminary data.</text>
</comment>
<evidence type="ECO:0000313" key="5">
    <source>
        <dbReference type="Proteomes" id="UP000193920"/>
    </source>
</evidence>
<dbReference type="GO" id="GO:0007265">
    <property type="term" value="P:Ras protein signal transduction"/>
    <property type="evidence" value="ECO:0007669"/>
    <property type="project" value="TreeGrafter"/>
</dbReference>
<dbReference type="PROSITE" id="PS50009">
    <property type="entry name" value="RASGEF_CAT"/>
    <property type="match status" value="1"/>
</dbReference>
<keyword evidence="1 2" id="KW-0344">Guanine-nucleotide releasing factor</keyword>
<dbReference type="STRING" id="1754190.A0A1Y2C5B2"/>
<evidence type="ECO:0000256" key="2">
    <source>
        <dbReference type="PROSITE-ProRule" id="PRU00168"/>
    </source>
</evidence>
<dbReference type="Gene3D" id="1.10.840.10">
    <property type="entry name" value="Ras guanine-nucleotide exchange factors catalytic domain"/>
    <property type="match status" value="1"/>
</dbReference>
<dbReference type="EMBL" id="MCOG01000121">
    <property type="protein sequence ID" value="ORY42126.1"/>
    <property type="molecule type" value="Genomic_DNA"/>
</dbReference>
<organism evidence="4 5">
    <name type="scientific">Neocallimastix californiae</name>
    <dbReference type="NCBI Taxonomy" id="1754190"/>
    <lineage>
        <taxon>Eukaryota</taxon>
        <taxon>Fungi</taxon>
        <taxon>Fungi incertae sedis</taxon>
        <taxon>Chytridiomycota</taxon>
        <taxon>Chytridiomycota incertae sedis</taxon>
        <taxon>Neocallimastigomycetes</taxon>
        <taxon>Neocallimastigales</taxon>
        <taxon>Neocallimastigaceae</taxon>
        <taxon>Neocallimastix</taxon>
    </lineage>
</organism>
<dbReference type="InterPro" id="IPR008937">
    <property type="entry name" value="Ras-like_GEF"/>
</dbReference>
<evidence type="ECO:0000259" key="3">
    <source>
        <dbReference type="PROSITE" id="PS50009"/>
    </source>
</evidence>
<sequence>MKKRASISISPIKFSSTKKIFKSFKENEIEELPHIEELSIDTNNVNQIPNEKTFDNNMISTSTITEIKNSNIEYDNYTYSSVNNKSNTIPITNTARPCEKRLSEVDDKHKKKSIDEIQELFRNTNKVTRTNLDECICSPNTSDVNINVFEVDPKDIARQMCLMNAKIFKQITQDELLSLAWNKPNKKIKAPNIVLMTEQFNKITLWVSNDILSSSLPSERTQKISKFIYIEKACLKNNDFHSLKSIISALESTPIHRLEKTWMLLPKKEKAKHKKYSTLMSIERNSEEYRKYLQECKGAKIPYLGLYLSDITYLFEAIEKEKTLSEVKLEHKLKLDKLLEEFEELQKAANYPFNEIPWIQKELNSEKFINEIQHTQDEHYLTSIQLEPRKNSK</sequence>
<dbReference type="Proteomes" id="UP000193920">
    <property type="component" value="Unassembled WGS sequence"/>
</dbReference>
<gene>
    <name evidence="4" type="ORF">LY90DRAFT_31293</name>
</gene>
<dbReference type="OrthoDB" id="546434at2759"/>
<dbReference type="Pfam" id="PF00617">
    <property type="entry name" value="RasGEF"/>
    <property type="match status" value="1"/>
</dbReference>
<dbReference type="PANTHER" id="PTHR23113:SF368">
    <property type="entry name" value="CELL DIVISION CONTROL PROTEIN 25"/>
    <property type="match status" value="1"/>
</dbReference>
<reference evidence="4 5" key="1">
    <citation type="submission" date="2016-08" db="EMBL/GenBank/DDBJ databases">
        <title>A Parts List for Fungal Cellulosomes Revealed by Comparative Genomics.</title>
        <authorList>
            <consortium name="DOE Joint Genome Institute"/>
            <person name="Haitjema C.H."/>
            <person name="Gilmore S.P."/>
            <person name="Henske J.K."/>
            <person name="Solomon K.V."/>
            <person name="De Groot R."/>
            <person name="Kuo A."/>
            <person name="Mondo S.J."/>
            <person name="Salamov A.A."/>
            <person name="Labutti K."/>
            <person name="Zhao Z."/>
            <person name="Chiniquy J."/>
            <person name="Barry K."/>
            <person name="Brewer H.M."/>
            <person name="Purvine S.O."/>
            <person name="Wright A.T."/>
            <person name="Boxma B."/>
            <person name="Van Alen T."/>
            <person name="Hackstein J.H."/>
            <person name="Baker S.E."/>
            <person name="Grigoriev I.V."/>
            <person name="O'Malley M.A."/>
        </authorList>
    </citation>
    <scope>NUCLEOTIDE SEQUENCE [LARGE SCALE GENOMIC DNA]</scope>
    <source>
        <strain evidence="4 5">G1</strain>
    </source>
</reference>
<dbReference type="SUPFAM" id="SSF48366">
    <property type="entry name" value="Ras GEF"/>
    <property type="match status" value="1"/>
</dbReference>
<evidence type="ECO:0000313" key="4">
    <source>
        <dbReference type="EMBL" id="ORY42126.1"/>
    </source>
</evidence>
<dbReference type="GO" id="GO:0005085">
    <property type="term" value="F:guanyl-nucleotide exchange factor activity"/>
    <property type="evidence" value="ECO:0007669"/>
    <property type="project" value="UniProtKB-KW"/>
</dbReference>
<keyword evidence="5" id="KW-1185">Reference proteome</keyword>
<accession>A0A1Y2C5B2</accession>
<dbReference type="SMART" id="SM00147">
    <property type="entry name" value="RasGEF"/>
    <property type="match status" value="1"/>
</dbReference>
<dbReference type="PANTHER" id="PTHR23113">
    <property type="entry name" value="GUANINE NUCLEOTIDE EXCHANGE FACTOR"/>
    <property type="match status" value="1"/>
</dbReference>
<protein>
    <submittedName>
        <fullName evidence="4">Ras GEF</fullName>
    </submittedName>
</protein>
<dbReference type="GO" id="GO:0005886">
    <property type="term" value="C:plasma membrane"/>
    <property type="evidence" value="ECO:0007669"/>
    <property type="project" value="TreeGrafter"/>
</dbReference>
<dbReference type="InterPro" id="IPR023578">
    <property type="entry name" value="Ras_GEF_dom_sf"/>
</dbReference>
<dbReference type="InterPro" id="IPR036964">
    <property type="entry name" value="RASGEF_cat_dom_sf"/>
</dbReference>
<dbReference type="AlphaFoldDB" id="A0A1Y2C5B2"/>
<evidence type="ECO:0000256" key="1">
    <source>
        <dbReference type="ARBA" id="ARBA00022658"/>
    </source>
</evidence>